<dbReference type="InterPro" id="IPR009057">
    <property type="entry name" value="Homeodomain-like_sf"/>
</dbReference>
<dbReference type="InterPro" id="IPR025724">
    <property type="entry name" value="GAG-pre-integrase_dom"/>
</dbReference>
<sequence length="794" mass="90840">MNWILIIRAKQNKDFERALVVYENNTPDRWYNVAKAVGGKTADEVKRHYELLIADVEYIESGQVPSPYRLLRGNRFPLNGLAPRIPVCSEGTDYPQGVPIPPTVQRSKYLNFTLREPIPLKGMKPNEDIKAMTDRFSTIVNGLKSYGEIISNEKLVRKLVCSLPKSWQSKKTAIIESKDLTSLTLEELIGSLLTHEMMLEDEVDLDKIEETPKKKEKKKNIGVALKSIKDENGQSKNKHKAHVATWSDEEGSNDEEQEVTNLCLMAFEEDSKEKEHCYKARETNPNSWYLDSGCSRHMTEDKNRFIELNAKNRGEVTFGDNSKGHIEVIDIASNQIMLVGHRIGNIYMVHLDSIDMTNLCLVAKDEHDSWLWHRRLGHASMSVLQRLIQVRHDVEEPSSKRVLESGDPLENPTIEEMNKLDESGDIVRNKARLVAQGYTQEEGIDYDETYAPVARMEAIRMLLAFACFHEFKLYQMDVKSAFLNGFIKEEVYAKQPPGFEDSKFPDHVLKLTKALYGLKQAPRACEFEMSMMGELSFFLGLQIKQRKDGIFINQAKYVKDKLKKFGLENGKPHDTLMSSSTNLDLDEGGKCVDVKLYRFQSCPKESHLLAVKRIFRYLKDTPSLGLWYPRDSSFSLHSFSDADYGGCKLDRKSTSGTCQFLGNMLISWFSKKQNCVALSTIEAEYISASSCCAQVLWMKQQLFDYGIEVGIIPIKCDNTSAICLTKNLIQHSRTKNIEIRHHFIRDHVTKENVVLEFVDTLHQLADIFTKPLDKERFWTLRRELGLTNLSSLNV</sequence>
<evidence type="ECO:0000256" key="1">
    <source>
        <dbReference type="ARBA" id="ARBA00004123"/>
    </source>
</evidence>
<dbReference type="GO" id="GO:0005634">
    <property type="term" value="C:nucleus"/>
    <property type="evidence" value="ECO:0007669"/>
    <property type="project" value="UniProtKB-SubCell"/>
</dbReference>
<dbReference type="FunFam" id="1.10.10.60:FF:000154">
    <property type="entry name" value="Transcription factor SRM1"/>
    <property type="match status" value="1"/>
</dbReference>
<dbReference type="GO" id="GO:0004190">
    <property type="term" value="F:aspartic-type endopeptidase activity"/>
    <property type="evidence" value="ECO:0007669"/>
    <property type="project" value="UniProtKB-KW"/>
</dbReference>
<feature type="domain" description="GAG-pre-integrase" evidence="8">
    <location>
        <begin position="346"/>
        <end position="389"/>
    </location>
</feature>
<feature type="domain" description="Reverse transcriptase Ty1/copia-type" evidence="7">
    <location>
        <begin position="425"/>
        <end position="524"/>
    </location>
</feature>
<organism evidence="10 11">
    <name type="scientific">Hibiscus syriacus</name>
    <name type="common">Rose of Sharon</name>
    <dbReference type="NCBI Taxonomy" id="106335"/>
    <lineage>
        <taxon>Eukaryota</taxon>
        <taxon>Viridiplantae</taxon>
        <taxon>Streptophyta</taxon>
        <taxon>Embryophyta</taxon>
        <taxon>Tracheophyta</taxon>
        <taxon>Spermatophyta</taxon>
        <taxon>Magnoliopsida</taxon>
        <taxon>eudicotyledons</taxon>
        <taxon>Gunneridae</taxon>
        <taxon>Pentapetalae</taxon>
        <taxon>rosids</taxon>
        <taxon>malvids</taxon>
        <taxon>Malvales</taxon>
        <taxon>Malvaceae</taxon>
        <taxon>Malvoideae</taxon>
        <taxon>Hibiscus</taxon>
    </lineage>
</organism>
<gene>
    <name evidence="10" type="ORF">F3Y22_tig00011820pilonHSYRG00004</name>
</gene>
<feature type="region of interest" description="Disordered" evidence="6">
    <location>
        <begin position="232"/>
        <end position="255"/>
    </location>
</feature>
<comment type="caution">
    <text evidence="10">The sequence shown here is derived from an EMBL/GenBank/DDBJ whole genome shotgun (WGS) entry which is preliminary data.</text>
</comment>
<reference evidence="10" key="1">
    <citation type="submission" date="2019-09" db="EMBL/GenBank/DDBJ databases">
        <title>Draft genome information of white flower Hibiscus syriacus.</title>
        <authorList>
            <person name="Kim Y.-M."/>
        </authorList>
    </citation>
    <scope>NUCLEOTIDE SEQUENCE [LARGE SCALE GENOMIC DNA]</scope>
    <source>
        <strain evidence="10">YM2019G1</strain>
    </source>
</reference>
<dbReference type="SUPFAM" id="SSF46689">
    <property type="entry name" value="Homeodomain-like"/>
    <property type="match status" value="1"/>
</dbReference>
<dbReference type="Pfam" id="PF22936">
    <property type="entry name" value="Pol_BBD"/>
    <property type="match status" value="1"/>
</dbReference>
<dbReference type="SUPFAM" id="SSF56672">
    <property type="entry name" value="DNA/RNA polymerases"/>
    <property type="match status" value="1"/>
</dbReference>
<accession>A0A6A3C3E9</accession>
<evidence type="ECO:0000313" key="11">
    <source>
        <dbReference type="Proteomes" id="UP000436088"/>
    </source>
</evidence>
<dbReference type="Pfam" id="PF07727">
    <property type="entry name" value="RVT_2"/>
    <property type="match status" value="1"/>
</dbReference>
<keyword evidence="11" id="KW-1185">Reference proteome</keyword>
<dbReference type="Proteomes" id="UP000436088">
    <property type="component" value="Unassembled WGS sequence"/>
</dbReference>
<evidence type="ECO:0000256" key="5">
    <source>
        <dbReference type="ARBA" id="ARBA00023242"/>
    </source>
</evidence>
<dbReference type="CDD" id="cd09272">
    <property type="entry name" value="RNase_HI_RT_Ty1"/>
    <property type="match status" value="1"/>
</dbReference>
<keyword evidence="5" id="KW-0539">Nucleus</keyword>
<comment type="subcellular location">
    <subcellularLocation>
        <location evidence="1">Nucleus</location>
    </subcellularLocation>
</comment>
<dbReference type="AlphaFoldDB" id="A0A6A3C3E9"/>
<dbReference type="EMBL" id="VEPZ02000506">
    <property type="protein sequence ID" value="KAE8723715.1"/>
    <property type="molecule type" value="Genomic_DNA"/>
</dbReference>
<evidence type="ECO:0000259" key="9">
    <source>
        <dbReference type="Pfam" id="PF22936"/>
    </source>
</evidence>
<evidence type="ECO:0000256" key="4">
    <source>
        <dbReference type="ARBA" id="ARBA00023163"/>
    </source>
</evidence>
<dbReference type="PANTHER" id="PTHR11439:SF442">
    <property type="entry name" value="CYSTEINE-RICH RLK (RECEPTOR-LIKE PROTEIN KINASE) 8"/>
    <property type="match status" value="1"/>
</dbReference>
<evidence type="ECO:0000259" key="7">
    <source>
        <dbReference type="Pfam" id="PF07727"/>
    </source>
</evidence>
<keyword evidence="2" id="KW-0645">Protease</keyword>
<keyword evidence="4" id="KW-0804">Transcription</keyword>
<evidence type="ECO:0000256" key="2">
    <source>
        <dbReference type="ARBA" id="ARBA00022750"/>
    </source>
</evidence>
<evidence type="ECO:0000256" key="6">
    <source>
        <dbReference type="SAM" id="MobiDB-lite"/>
    </source>
</evidence>
<feature type="domain" description="Retrovirus-related Pol polyprotein from transposon TNT 1-94-like beta-barrel" evidence="9">
    <location>
        <begin position="288"/>
        <end position="329"/>
    </location>
</feature>
<keyword evidence="2" id="KW-0064">Aspartyl protease</keyword>
<proteinExistence type="predicted"/>
<dbReference type="Pfam" id="PF14223">
    <property type="entry name" value="Retrotran_gag_2"/>
    <property type="match status" value="1"/>
</dbReference>
<dbReference type="InterPro" id="IPR054722">
    <property type="entry name" value="PolX-like_BBD"/>
</dbReference>
<protein>
    <submittedName>
        <fullName evidence="10">Uncharacterized protein</fullName>
    </submittedName>
</protein>
<name>A0A6A3C3E9_HIBSY</name>
<dbReference type="Gene3D" id="1.10.10.60">
    <property type="entry name" value="Homeodomain-like"/>
    <property type="match status" value="1"/>
</dbReference>
<evidence type="ECO:0000259" key="8">
    <source>
        <dbReference type="Pfam" id="PF13976"/>
    </source>
</evidence>
<keyword evidence="2" id="KW-0378">Hydrolase</keyword>
<dbReference type="InterPro" id="IPR013103">
    <property type="entry name" value="RVT_2"/>
</dbReference>
<evidence type="ECO:0000256" key="3">
    <source>
        <dbReference type="ARBA" id="ARBA00023015"/>
    </source>
</evidence>
<dbReference type="PANTHER" id="PTHR11439">
    <property type="entry name" value="GAG-POL-RELATED RETROTRANSPOSON"/>
    <property type="match status" value="1"/>
</dbReference>
<dbReference type="InterPro" id="IPR043502">
    <property type="entry name" value="DNA/RNA_pol_sf"/>
</dbReference>
<keyword evidence="3" id="KW-0805">Transcription regulation</keyword>
<evidence type="ECO:0000313" key="10">
    <source>
        <dbReference type="EMBL" id="KAE8723715.1"/>
    </source>
</evidence>
<dbReference type="Pfam" id="PF13976">
    <property type="entry name" value="gag_pre-integrs"/>
    <property type="match status" value="1"/>
</dbReference>